<dbReference type="SUPFAM" id="SSF51735">
    <property type="entry name" value="NAD(P)-binding Rossmann-fold domains"/>
    <property type="match status" value="1"/>
</dbReference>
<evidence type="ECO:0000313" key="8">
    <source>
        <dbReference type="EMBL" id="NKI30710.1"/>
    </source>
</evidence>
<comment type="caution">
    <text evidence="8">The sequence shown here is derived from an EMBL/GenBank/DDBJ whole genome shotgun (WGS) entry which is preliminary data.</text>
</comment>
<sequence length="292" mass="32812">MSFKKVLVTGANGQLGKCLKELAKDQSNNHYHFIFKSFQELDISDSKKVTTLFQKEQFDCCINCAAYTNVDNAEKEPDEAEKVNVFGVRNLAMACKNSGATLVHISTDFVFDGESNLPYSEMDTTNPLGVYGKTKLEGEKGIAEILESHIIIRTSWLYSEYGSNFMKTMLHLANANDEISIVNDQLGSPTYAADLANVVLQILKEPNPTYGLYHFSNSGITSWFEFAQKIYELSDIKIKTFPISTEEYPTLAKRPKFSALDSTKIKSVFGVHLKPWQESLHTALFQLKKSNN</sequence>
<evidence type="ECO:0000256" key="5">
    <source>
        <dbReference type="ARBA" id="ARBA00048200"/>
    </source>
</evidence>
<dbReference type="Gene3D" id="3.90.25.10">
    <property type="entry name" value="UDP-galactose 4-epimerase, domain 1"/>
    <property type="match status" value="1"/>
</dbReference>
<dbReference type="Gene3D" id="3.40.50.720">
    <property type="entry name" value="NAD(P)-binding Rossmann-like Domain"/>
    <property type="match status" value="1"/>
</dbReference>
<comment type="catalytic activity">
    <reaction evidence="5">
        <text>dTDP-beta-L-rhamnose + NADP(+) = dTDP-4-dehydro-beta-L-rhamnose + NADPH + H(+)</text>
        <dbReference type="Rhea" id="RHEA:21796"/>
        <dbReference type="ChEBI" id="CHEBI:15378"/>
        <dbReference type="ChEBI" id="CHEBI:57510"/>
        <dbReference type="ChEBI" id="CHEBI:57783"/>
        <dbReference type="ChEBI" id="CHEBI:58349"/>
        <dbReference type="ChEBI" id="CHEBI:62830"/>
        <dbReference type="EC" id="1.1.1.133"/>
    </reaction>
</comment>
<dbReference type="Proteomes" id="UP000718451">
    <property type="component" value="Unassembled WGS sequence"/>
</dbReference>
<dbReference type="PANTHER" id="PTHR10491">
    <property type="entry name" value="DTDP-4-DEHYDRORHAMNOSE REDUCTASE"/>
    <property type="match status" value="1"/>
</dbReference>
<keyword evidence="9" id="KW-1185">Reference proteome</keyword>
<evidence type="ECO:0000256" key="3">
    <source>
        <dbReference type="ARBA" id="ARBA00012929"/>
    </source>
</evidence>
<evidence type="ECO:0000259" key="7">
    <source>
        <dbReference type="Pfam" id="PF04321"/>
    </source>
</evidence>
<dbReference type="CDD" id="cd05254">
    <property type="entry name" value="dTDP_HR_like_SDR_e"/>
    <property type="match status" value="1"/>
</dbReference>
<dbReference type="InterPro" id="IPR036291">
    <property type="entry name" value="NAD(P)-bd_dom_sf"/>
</dbReference>
<proteinExistence type="inferred from homology"/>
<evidence type="ECO:0000256" key="4">
    <source>
        <dbReference type="ARBA" id="ARBA00017099"/>
    </source>
</evidence>
<dbReference type="InterPro" id="IPR005913">
    <property type="entry name" value="dTDP_dehydrorham_reduct"/>
</dbReference>
<gene>
    <name evidence="8" type="primary">rfbD</name>
    <name evidence="8" type="ORF">HCU67_02055</name>
</gene>
<evidence type="ECO:0000313" key="9">
    <source>
        <dbReference type="Proteomes" id="UP000718451"/>
    </source>
</evidence>
<dbReference type="InterPro" id="IPR029903">
    <property type="entry name" value="RmlD-like-bd"/>
</dbReference>
<organism evidence="8 9">
    <name type="scientific">Croceivirga thetidis</name>
    <dbReference type="NCBI Taxonomy" id="2721623"/>
    <lineage>
        <taxon>Bacteria</taxon>
        <taxon>Pseudomonadati</taxon>
        <taxon>Bacteroidota</taxon>
        <taxon>Flavobacteriia</taxon>
        <taxon>Flavobacteriales</taxon>
        <taxon>Flavobacteriaceae</taxon>
        <taxon>Croceivirga</taxon>
    </lineage>
</organism>
<evidence type="ECO:0000256" key="2">
    <source>
        <dbReference type="ARBA" id="ARBA00010944"/>
    </source>
</evidence>
<comment type="function">
    <text evidence="6">Catalyzes the reduction of dTDP-6-deoxy-L-lyxo-4-hexulose to yield dTDP-L-rhamnose.</text>
</comment>
<accession>A0ABX1GLC7</accession>
<dbReference type="GO" id="GO:0008831">
    <property type="term" value="F:dTDP-4-dehydrorhamnose reductase activity"/>
    <property type="evidence" value="ECO:0007669"/>
    <property type="project" value="UniProtKB-EC"/>
</dbReference>
<feature type="domain" description="RmlD-like substrate binding" evidence="7">
    <location>
        <begin position="5"/>
        <end position="286"/>
    </location>
</feature>
<dbReference type="PANTHER" id="PTHR10491:SF4">
    <property type="entry name" value="METHIONINE ADENOSYLTRANSFERASE 2 SUBUNIT BETA"/>
    <property type="match status" value="1"/>
</dbReference>
<keyword evidence="6" id="KW-0521">NADP</keyword>
<name>A0ABX1GLC7_9FLAO</name>
<evidence type="ECO:0000256" key="1">
    <source>
        <dbReference type="ARBA" id="ARBA00004781"/>
    </source>
</evidence>
<comment type="similarity">
    <text evidence="2 6">Belongs to the dTDP-4-dehydrorhamnose reductase family.</text>
</comment>
<dbReference type="EMBL" id="JAAWWL010000001">
    <property type="protein sequence ID" value="NKI30710.1"/>
    <property type="molecule type" value="Genomic_DNA"/>
</dbReference>
<protein>
    <recommendedName>
        <fullName evidence="4 6">dTDP-4-dehydrorhamnose reductase</fullName>
        <ecNumber evidence="3 6">1.1.1.133</ecNumber>
    </recommendedName>
</protein>
<dbReference type="RefSeq" id="WP_168550947.1">
    <property type="nucleotide sequence ID" value="NZ_JAAWWL010000001.1"/>
</dbReference>
<dbReference type="NCBIfam" id="TIGR01214">
    <property type="entry name" value="rmlD"/>
    <property type="match status" value="1"/>
</dbReference>
<keyword evidence="6 8" id="KW-0560">Oxidoreductase</keyword>
<reference evidence="8 9" key="1">
    <citation type="submission" date="2020-04" db="EMBL/GenBank/DDBJ databases">
        <authorList>
            <person name="Yoon J."/>
        </authorList>
    </citation>
    <scope>NUCLEOTIDE SEQUENCE [LARGE SCALE GENOMIC DNA]</scope>
    <source>
        <strain evidence="8 9">DJ-13</strain>
    </source>
</reference>
<dbReference type="EC" id="1.1.1.133" evidence="3 6"/>
<dbReference type="Pfam" id="PF04321">
    <property type="entry name" value="RmlD_sub_bind"/>
    <property type="match status" value="1"/>
</dbReference>
<comment type="pathway">
    <text evidence="1 6">Carbohydrate biosynthesis; dTDP-L-rhamnose biosynthesis.</text>
</comment>
<evidence type="ECO:0000256" key="6">
    <source>
        <dbReference type="RuleBase" id="RU364082"/>
    </source>
</evidence>